<protein>
    <submittedName>
        <fullName evidence="2">Phage tail protein</fullName>
    </submittedName>
</protein>
<dbReference type="InterPro" id="IPR037053">
    <property type="entry name" value="Phage_tail_collar_dom_sf"/>
</dbReference>
<sequence>MEVYLGLIFPFTGAYAPQYTAQCLGQQMQVSQNQALFAITGAMYGGNGTANFNLPDLRGRVMVGSGTSPYLNNLTLNPGNFGGVANNTITLQNLPAHTHAATFTPSGSSTSATVTAAAAIPVSTVVGASSTPAGGNNYLGALRLNDTVGAGIALEGPYSSGTAPSGSALVGSATGTVTMGGLTGTVSIAAGGGVTNPSSVNNMQPYLALTMLIVTAGIYPMRD</sequence>
<evidence type="ECO:0000313" key="3">
    <source>
        <dbReference type="Proteomes" id="UP000215367"/>
    </source>
</evidence>
<keyword evidence="2" id="KW-0614">Plasmid</keyword>
<gene>
    <name evidence="2" type="ORF">CHT98_22610</name>
</gene>
<geneLocation type="plasmid" evidence="2">
    <name>unnamed</name>
</geneLocation>
<dbReference type="Pfam" id="PF07484">
    <property type="entry name" value="Collar"/>
    <property type="match status" value="1"/>
</dbReference>
<comment type="caution">
    <text evidence="2">The sequence shown here is derived from an EMBL/GenBank/DDBJ whole genome shotgun (WGS) entry which is preliminary data.</text>
</comment>
<dbReference type="Proteomes" id="UP000215367">
    <property type="component" value="Unassembled WGS sequence"/>
</dbReference>
<dbReference type="InterPro" id="IPR011083">
    <property type="entry name" value="Phage_tail_collar_dom"/>
</dbReference>
<dbReference type="RefSeq" id="WP_094305717.1">
    <property type="nucleotide sequence ID" value="NZ_NOWT01000025.1"/>
</dbReference>
<proteinExistence type="predicted"/>
<evidence type="ECO:0000259" key="1">
    <source>
        <dbReference type="Pfam" id="PF07484"/>
    </source>
</evidence>
<name>A0A235H8S5_AZOBR</name>
<dbReference type="EMBL" id="NOWT01000025">
    <property type="protein sequence ID" value="OYD82162.1"/>
    <property type="molecule type" value="Genomic_DNA"/>
</dbReference>
<evidence type="ECO:0000313" key="2">
    <source>
        <dbReference type="EMBL" id="OYD82162.1"/>
    </source>
</evidence>
<dbReference type="SUPFAM" id="SSF88874">
    <property type="entry name" value="Receptor-binding domain of short tail fibre protein gp12"/>
    <property type="match status" value="1"/>
</dbReference>
<dbReference type="Gene3D" id="3.90.1340.10">
    <property type="entry name" value="Phage tail collar domain"/>
    <property type="match status" value="1"/>
</dbReference>
<feature type="domain" description="Phage tail collar" evidence="1">
    <location>
        <begin position="6"/>
        <end position="61"/>
    </location>
</feature>
<dbReference type="AlphaFoldDB" id="A0A235H8S5"/>
<organism evidence="2 3">
    <name type="scientific">Azospirillum brasilense</name>
    <dbReference type="NCBI Taxonomy" id="192"/>
    <lineage>
        <taxon>Bacteria</taxon>
        <taxon>Pseudomonadati</taxon>
        <taxon>Pseudomonadota</taxon>
        <taxon>Alphaproteobacteria</taxon>
        <taxon>Rhodospirillales</taxon>
        <taxon>Azospirillaceae</taxon>
        <taxon>Azospirillum</taxon>
    </lineage>
</organism>
<reference evidence="2 3" key="1">
    <citation type="submission" date="2017-07" db="EMBL/GenBank/DDBJ databases">
        <title>Whole genome sequence of Azospirillum brasilense 2A1, a potential biofertilizer strain.</title>
        <authorList>
            <person name="Fontana C.A."/>
            <person name="Toffoli L.M."/>
            <person name="Salazar S.M."/>
            <person name="Puglisi E."/>
            <person name="Pedraza R."/>
            <person name="Bassi D."/>
            <person name="Cocconcelli P.S."/>
        </authorList>
    </citation>
    <scope>NUCLEOTIDE SEQUENCE [LARGE SCALE GENOMIC DNA]</scope>
    <source>
        <strain evidence="2 3">2A1</strain>
        <plasmid evidence="2">unnamed</plasmid>
    </source>
</reference>
<accession>A0A235H8S5</accession>